<evidence type="ECO:0000313" key="6">
    <source>
        <dbReference type="EMBL" id="KAG5684223.1"/>
    </source>
</evidence>
<organism evidence="6 7">
    <name type="scientific">Polypedilum vanderplanki</name>
    <name type="common">Sleeping chironomid midge</name>
    <dbReference type="NCBI Taxonomy" id="319348"/>
    <lineage>
        <taxon>Eukaryota</taxon>
        <taxon>Metazoa</taxon>
        <taxon>Ecdysozoa</taxon>
        <taxon>Arthropoda</taxon>
        <taxon>Hexapoda</taxon>
        <taxon>Insecta</taxon>
        <taxon>Pterygota</taxon>
        <taxon>Neoptera</taxon>
        <taxon>Endopterygota</taxon>
        <taxon>Diptera</taxon>
        <taxon>Nematocera</taxon>
        <taxon>Chironomoidea</taxon>
        <taxon>Chironomidae</taxon>
        <taxon>Chironominae</taxon>
        <taxon>Polypedilum</taxon>
        <taxon>Polypedilum</taxon>
    </lineage>
</organism>
<dbReference type="SMART" id="SM00364">
    <property type="entry name" value="LRR_BAC"/>
    <property type="match status" value="18"/>
</dbReference>
<dbReference type="InterPro" id="IPR003591">
    <property type="entry name" value="Leu-rich_rpt_typical-subtyp"/>
</dbReference>
<evidence type="ECO:0000256" key="3">
    <source>
        <dbReference type="ARBA" id="ARBA00022737"/>
    </source>
</evidence>
<evidence type="ECO:0000256" key="4">
    <source>
        <dbReference type="SAM" id="Coils"/>
    </source>
</evidence>
<dbReference type="Gene3D" id="3.80.10.10">
    <property type="entry name" value="Ribonuclease Inhibitor"/>
    <property type="match status" value="12"/>
</dbReference>
<protein>
    <recommendedName>
        <fullName evidence="8">Leucine-rich repeat-containing protein</fullName>
    </recommendedName>
</protein>
<comment type="caution">
    <text evidence="6">The sequence shown here is derived from an EMBL/GenBank/DDBJ whole genome shotgun (WGS) entry which is preliminary data.</text>
</comment>
<feature type="coiled-coil region" evidence="4">
    <location>
        <begin position="2833"/>
        <end position="2909"/>
    </location>
</feature>
<feature type="region of interest" description="Disordered" evidence="5">
    <location>
        <begin position="2271"/>
        <end position="2298"/>
    </location>
</feature>
<dbReference type="OrthoDB" id="2015831at2759"/>
<dbReference type="GO" id="GO:0031012">
    <property type="term" value="C:extracellular matrix"/>
    <property type="evidence" value="ECO:0007669"/>
    <property type="project" value="TreeGrafter"/>
</dbReference>
<reference evidence="6" key="1">
    <citation type="submission" date="2021-03" db="EMBL/GenBank/DDBJ databases">
        <title>Chromosome level genome of the anhydrobiotic midge Polypedilum vanderplanki.</title>
        <authorList>
            <person name="Yoshida Y."/>
            <person name="Kikawada T."/>
            <person name="Gusev O."/>
        </authorList>
    </citation>
    <scope>NUCLEOTIDE SEQUENCE</scope>
    <source>
        <strain evidence="6">NIAS01</strain>
        <tissue evidence="6">Whole body or cell culture</tissue>
    </source>
</reference>
<gene>
    <name evidence="6" type="ORF">PVAND_013461</name>
</gene>
<dbReference type="FunFam" id="3.80.10.10:FF:000732">
    <property type="entry name" value="GD11101"/>
    <property type="match status" value="1"/>
</dbReference>
<name>A0A9J6CQS0_POLVA</name>
<dbReference type="Pfam" id="PF13516">
    <property type="entry name" value="LRR_6"/>
    <property type="match status" value="1"/>
</dbReference>
<proteinExistence type="predicted"/>
<keyword evidence="7" id="KW-1185">Reference proteome</keyword>
<dbReference type="Pfam" id="PF13306">
    <property type="entry name" value="LRR_5"/>
    <property type="match status" value="2"/>
</dbReference>
<dbReference type="GO" id="GO:0005615">
    <property type="term" value="C:extracellular space"/>
    <property type="evidence" value="ECO:0007669"/>
    <property type="project" value="TreeGrafter"/>
</dbReference>
<feature type="compositionally biased region" description="Basic residues" evidence="5">
    <location>
        <begin position="632"/>
        <end position="646"/>
    </location>
</feature>
<evidence type="ECO:0000256" key="1">
    <source>
        <dbReference type="ARBA" id="ARBA00022614"/>
    </source>
</evidence>
<dbReference type="SMART" id="SM00365">
    <property type="entry name" value="LRR_SD22"/>
    <property type="match status" value="26"/>
</dbReference>
<dbReference type="PANTHER" id="PTHR24373:SF275">
    <property type="entry name" value="TIR DOMAIN-CONTAINING PROTEIN"/>
    <property type="match status" value="1"/>
</dbReference>
<dbReference type="SUPFAM" id="SSF52058">
    <property type="entry name" value="L domain-like"/>
    <property type="match status" value="9"/>
</dbReference>
<dbReference type="Pfam" id="PF13855">
    <property type="entry name" value="LRR_8"/>
    <property type="match status" value="13"/>
</dbReference>
<dbReference type="SMART" id="SM00369">
    <property type="entry name" value="LRR_TYP"/>
    <property type="match status" value="50"/>
</dbReference>
<keyword evidence="2" id="KW-0732">Signal</keyword>
<dbReference type="InterPro" id="IPR050328">
    <property type="entry name" value="Dev_Immune_Receptor"/>
</dbReference>
<evidence type="ECO:0000256" key="5">
    <source>
        <dbReference type="SAM" id="MobiDB-lite"/>
    </source>
</evidence>
<dbReference type="InterPro" id="IPR032675">
    <property type="entry name" value="LRR_dom_sf"/>
</dbReference>
<keyword evidence="3" id="KW-0677">Repeat</keyword>
<evidence type="ECO:0008006" key="8">
    <source>
        <dbReference type="Google" id="ProtNLM"/>
    </source>
</evidence>
<dbReference type="InterPro" id="IPR026906">
    <property type="entry name" value="LRR_5"/>
</dbReference>
<dbReference type="InterPro" id="IPR001611">
    <property type="entry name" value="Leu-rich_rpt"/>
</dbReference>
<evidence type="ECO:0000256" key="2">
    <source>
        <dbReference type="ARBA" id="ARBA00022729"/>
    </source>
</evidence>
<dbReference type="PROSITE" id="PS51450">
    <property type="entry name" value="LRR"/>
    <property type="match status" value="21"/>
</dbReference>
<sequence length="3178" mass="362638">MSETSTQQKRQLEKERQVRQAKLQNEDELFLISAIDDDGDSEKVVTCEYSDTNWEPLETTLYTCDIMTQTINSPGFKIKFEPGNTERVEGLRFIDNINLNFLPDNIAEIFPNLKAISGSKSYLNSISNTDFKGLSKLKYLNLANTDLKVIEEETFTDLIELEELDISDCDIRYIDEDAFRGLSSLKTLYIGANKLSSLEPKTFEGLSSLTSLSMELNHLEHIDDNLFITNENLADIWMNNNSIVSMNWKVFENVPKLTYVDLQSNPCIDGVYDESNFDELKETLTEKCASSFIVRKIHEKSKNIMDVIKNVDESVRTEFNIDGDIKKGKDNVAQVVNFIKSNVFDLFGRKKNGEQISVEFKNDPATKTVECSFNSLPWKLSEVELETCDIENQIIDAKGFKIVSADDGVERSNLKAISFAQNKNIKFLPENIGKFAPNLVEFSARNASLQVLSKKNFAGLKNLRSLNLADNKIKHIDPDAFDDLSSLEELDLSGNELEILDEDVFAKLKNLKTLRIGNNKFHSIHHNLFKNLRNLVNVSISNQHIEKIPEKLFNTNLKLQNIWMNSNKIKSISPNMFAKLKDLEYIDIRDNKCIDTYYDATKFRTMKEEILEKCGAGYKLNKGVKVENVTTSKKKGKDKKSKKKEKLPKVSRPDSSVEEKEVTCEYEDIFWPNVNKTLRTCVIKEAIDDENYFLNADIMQFDDFSDIAGIQAISFENNKNAKFLPKNIGEVFPNLIEFSAANSGLTSLNPESFKGLKKLKLLNLSNNEITSLDPEVFKELTSLEELFVDDNEIEEIEEEVFTYFKVLKKLKMKGNKLKTIEESWFEEMPELHDVSFDISQSVHVDSQMFNKNPKLKFIKMNNEFYDSNMTPIDGSSLSEYEPEEIIDEETIIETAPETVEIQEISCQINEDTPEICEIDSTQIIDSINYVIKPSPQNEYIQEFVIKNNPHVKFLPQNLGLSFPNLKKIHIQNSPLSTINQKVFENMPNLRSINFVGTNIKSFESDTFNDLPQLEELDLSENPIEIIEEGAFDKLRELKKLNLGKNELHFIHPKIFKFLKNLQSLSLSGNKLTVLDPTIFKNNPELEIIELEGNPIRHLSPKMFDRLKKLNKINFTGTHCIDGTFDFRQLEDLKKTISENCEPSSKTSNKEIYCDFRELLPPHEESTDTCIIDEDQIIDESDFKISIDASNIDPLEVKTLSISNNDKIKFFPENIGYVFPNLKNFYATNNSLNDIPDGIFTNMTNLETLNLSKNKFKNFNPMTFDGLSWLESLDLSDNDIEEIDEIFFAKLPKLKKINISGNQIRTINPKAFEKLPFLEEITIDEIEGLNFDDFDINDNVKIITKRQKQLPERDYEEDKSEEKVKLETDSDEITSEKPVEKISEVESESKSEEEIENPIREENIETNTVFEEPEIKPNILEEIETKIKEPEIVDGDSTSYEEKSGELDFDEIPATSTSKAEINNEVVCDVETIEMVINGMTEDILSCVISNQPINEDNYKIKTTDYDPEIKSVKIENNEDVKFLPNNIGELFPNLISLSAKNNSITSLPQDILKNLNNLKILDLSNNDIKHLDSEMLNDAPVLEEINLSGNKIRELPEEFFTYSPLIKNLNLKHNEISDISPIVFEKLPNLSELIIDDGNLSPELDVVLQKNNPHLNIETLLPQVSTITTTSTTTESSSIIHTVAPSVESTTKGRPVSATRSTTRRRIVSTFTTTTTTTTPRSETVRQIKCEIIYEPSDFLSKNVMKCDISNQEIDDPEASLLEIPNGAEIEALKLDNNKNIKYLPENIAQVMPNLIEVSAKNSAIDSILPGDFEDLKRLENIDLSGNELKAIEPENFDGLIKLKKLDLSDNEIEFIDEDAFNLPQLTDLDLDNNEITFLHPKIFRNLPNLQVLNIDGNNIPHLHEEIFSGNPKLKDVKHSVKNFIMPTFTTTTKSPVRILTTFSKQIPTQRPQAFTTTRKYSQVDFRTTTPRSFPQTQKEIECEYGNIHWTFSDEELFTCDLKDAVIDEPNYIIKQSPRNKRVKGLSFVDNKNVKFLPKNIASEFPNLVEISAFNTSINSVPNGVLNNLPKLKNLQLMSSDISSVDPQAFHNLPSLESLDMSNNNLYDLPSDSFKSVSSLKSLYIANNNLRQLDPKIFENIPDLRNISLENNKLPTIDKKLFGKNYELQNIWLNGNQINSIDPTIFDGKRALEYVDLRGNDCINEFFESYGIEGIRNKLKNSCKSTEEANFVPRTTSRAKEVTFETTIKPRPMYTTDRSVTKIKMTTTRRPIENFGSKGPQSFISSTQRPSTVSTTTPSSINEVKCTLSYHEFPDAPNPLYSCFIIDQPIDSNGFTVKTTPYNNFVEGFVIDDNNNVKHLPENIGRLFPNLEYLSARNNSINDVPRDVLDGLQKLKNLDLSDNNLSVIDRETFTNLPSLEELNLSGNNVPHIYNETFGYLPTLKELDLSRNEIDTIDTGVFNSMPSLEKLSLENNEIIELPENLFKKNPKLESVNLSGNKISSLHPEIFENLPMLKEVNLDENNCIDGHYKGGAFYAMKHDIRRNCQPENYISSSIDQSLEETTRSPITTTATEDSRINLIETSAVDCEFSDTYSPSTEDYLTSCIVNKDKNIEDPKDWEIKKTPSNKRVKRFVVDGNKNVEKMPKNLGESFPELNELIVTNVPLKTLSPDDFKDLKKLQTATISNTSIKDIDPDTFSGAPNLQNLILSNNNLRHIDDDSFNGIPKLKSLDLSGNKIQKLSNEIFKNLPQLNEIKLNGNDLHSIDGELFKKNPKLYKINLDENNLKTIDPSAFDRLPQLINLDLSKNECIDRSFGTSTMHLMRKIVNENCLPYKTLKNELRACKKEVESCRLSPKINEVRTNGDEGFRDSLQKAETKIRQLNLQINKLRNALKDEKNLLGKEIEKSRNLQIKLDQMMHKCARIDDNHNFLIDLNCEFHEDDNKFSYSCFVRNLKIATENATIDNIKGEHKPGKSKYDVDSLIITNQNMRFLPNDISNQFPYLKELIVDNSKLTNVNKAPFKNLPHLTKLVIKGHDIENISPYAFENIPQLEELDLSKNNLRELPFGIFEKLPNLKTLNLNDNALLSLPHDIIPKMNNLKKFMVNRNNLNSIDPRLLPKLKNAEVIDLSNNKCIDEKFDANVDDKNISFMAFIGEVNMKCINNDDDENENGFCKGRKAQ</sequence>
<feature type="region of interest" description="Disordered" evidence="5">
    <location>
        <begin position="631"/>
        <end position="654"/>
    </location>
</feature>
<dbReference type="FunFam" id="3.80.10.10:FF:001164">
    <property type="entry name" value="GH01279p"/>
    <property type="match status" value="6"/>
</dbReference>
<dbReference type="Proteomes" id="UP001107558">
    <property type="component" value="Chromosome 1"/>
</dbReference>
<dbReference type="Pfam" id="PF00560">
    <property type="entry name" value="LRR_1"/>
    <property type="match status" value="1"/>
</dbReference>
<dbReference type="EMBL" id="JADBJN010000001">
    <property type="protein sequence ID" value="KAG5684223.1"/>
    <property type="molecule type" value="Genomic_DNA"/>
</dbReference>
<accession>A0A9J6CQS0</accession>
<feature type="compositionally biased region" description="Low complexity" evidence="5">
    <location>
        <begin position="2285"/>
        <end position="2298"/>
    </location>
</feature>
<feature type="compositionally biased region" description="Basic and acidic residues" evidence="5">
    <location>
        <begin position="1359"/>
        <end position="1395"/>
    </location>
</feature>
<dbReference type="PANTHER" id="PTHR24373">
    <property type="entry name" value="SLIT RELATED LEUCINE-RICH REPEAT NEURONAL PROTEIN"/>
    <property type="match status" value="1"/>
</dbReference>
<keyword evidence="4" id="KW-0175">Coiled coil</keyword>
<feature type="region of interest" description="Disordered" evidence="5">
    <location>
        <begin position="1346"/>
        <end position="1395"/>
    </location>
</feature>
<evidence type="ECO:0000313" key="7">
    <source>
        <dbReference type="Proteomes" id="UP001107558"/>
    </source>
</evidence>
<keyword evidence="1" id="KW-0433">Leucine-rich repeat</keyword>